<sequence length="147" mass="17282">MTNKYPGKLEVIHNDKVHFDGTCNRIVQKVLDRILTLLQWKEWLTGGIPKYEDHEKCDCFSTTLGLELECKLNIEDDPTSPVLRGEEMIHHLIRKWNVSSKWMYFIRFLRKSEEDLSTKFHYSVQWSLPTPENPIPMTTAAVYVTQV</sequence>
<dbReference type="PANTHER" id="PTHR35075:SF1">
    <property type="entry name" value="A-KINASE ANCHOR PROTEIN 14"/>
    <property type="match status" value="1"/>
</dbReference>
<reference evidence="2" key="1">
    <citation type="submission" date="2025-08" db="UniProtKB">
        <authorList>
            <consortium name="RefSeq"/>
        </authorList>
    </citation>
    <scope>IDENTIFICATION</scope>
    <source>
        <tissue evidence="2">Muscle</tissue>
    </source>
</reference>
<protein>
    <submittedName>
        <fullName evidence="2">Uncharacterized protein LOC111086323</fullName>
    </submittedName>
</protein>
<gene>
    <name evidence="2" type="primary">LOC111086323</name>
</gene>
<name>A0ABM1SLG1_LIMPO</name>
<evidence type="ECO:0000313" key="2">
    <source>
        <dbReference type="RefSeq" id="XP_022244467.1"/>
    </source>
</evidence>
<dbReference type="GeneID" id="111086323"/>
<dbReference type="InterPro" id="IPR025663">
    <property type="entry name" value="AKAP_28"/>
</dbReference>
<organism evidence="1 2">
    <name type="scientific">Limulus polyphemus</name>
    <name type="common">Atlantic horseshoe crab</name>
    <dbReference type="NCBI Taxonomy" id="6850"/>
    <lineage>
        <taxon>Eukaryota</taxon>
        <taxon>Metazoa</taxon>
        <taxon>Ecdysozoa</taxon>
        <taxon>Arthropoda</taxon>
        <taxon>Chelicerata</taxon>
        <taxon>Merostomata</taxon>
        <taxon>Xiphosura</taxon>
        <taxon>Limulidae</taxon>
        <taxon>Limulus</taxon>
    </lineage>
</organism>
<evidence type="ECO:0000313" key="1">
    <source>
        <dbReference type="Proteomes" id="UP000694941"/>
    </source>
</evidence>
<accession>A0ABM1SLG1</accession>
<dbReference type="Pfam" id="PF14469">
    <property type="entry name" value="AKAP28"/>
    <property type="match status" value="1"/>
</dbReference>
<keyword evidence="1" id="KW-1185">Reference proteome</keyword>
<dbReference type="PANTHER" id="PTHR35075">
    <property type="entry name" value="A-KINASE ANCHOR PROTEIN 14"/>
    <property type="match status" value="1"/>
</dbReference>
<dbReference type="RefSeq" id="XP_022244467.1">
    <property type="nucleotide sequence ID" value="XM_022388759.1"/>
</dbReference>
<dbReference type="Proteomes" id="UP000694941">
    <property type="component" value="Unplaced"/>
</dbReference>
<proteinExistence type="predicted"/>
<dbReference type="InterPro" id="IPR053084">
    <property type="entry name" value="AKAP"/>
</dbReference>